<dbReference type="GO" id="GO:0004842">
    <property type="term" value="F:ubiquitin-protein transferase activity"/>
    <property type="evidence" value="ECO:0007669"/>
    <property type="project" value="TreeGrafter"/>
</dbReference>
<dbReference type="GO" id="GO:0016020">
    <property type="term" value="C:membrane"/>
    <property type="evidence" value="ECO:0007669"/>
    <property type="project" value="TreeGrafter"/>
</dbReference>
<dbReference type="PROSITE" id="PS51292">
    <property type="entry name" value="ZF_RING_CH"/>
    <property type="match status" value="1"/>
</dbReference>
<keyword evidence="1" id="KW-0479">Metal-binding</keyword>
<dbReference type="EnsemblPlants" id="EMT21525">
    <property type="protein sequence ID" value="EMT21525"/>
    <property type="gene ID" value="F775_02627"/>
</dbReference>
<proteinExistence type="predicted"/>
<dbReference type="AlphaFoldDB" id="M8B9M3"/>
<dbReference type="CDD" id="cd16495">
    <property type="entry name" value="RING_CH-C4HC3_MARCH"/>
    <property type="match status" value="1"/>
</dbReference>
<accession>M8B9M3</accession>
<dbReference type="SMART" id="SM00744">
    <property type="entry name" value="RINGv"/>
    <property type="match status" value="1"/>
</dbReference>
<dbReference type="SUPFAM" id="SSF57850">
    <property type="entry name" value="RING/U-box"/>
    <property type="match status" value="1"/>
</dbReference>
<dbReference type="InterPro" id="IPR013083">
    <property type="entry name" value="Znf_RING/FYVE/PHD"/>
</dbReference>
<dbReference type="Gene3D" id="3.30.40.10">
    <property type="entry name" value="Zinc/RING finger domain, C3HC4 (zinc finger)"/>
    <property type="match status" value="1"/>
</dbReference>
<keyword evidence="2" id="KW-0863">Zinc-finger</keyword>
<dbReference type="GO" id="GO:0008270">
    <property type="term" value="F:zinc ion binding"/>
    <property type="evidence" value="ECO:0007669"/>
    <property type="project" value="UniProtKB-KW"/>
</dbReference>
<dbReference type="InterPro" id="IPR033275">
    <property type="entry name" value="MARCH-like"/>
</dbReference>
<evidence type="ECO:0000313" key="4">
    <source>
        <dbReference type="EnsemblPlants" id="EMT21525"/>
    </source>
</evidence>
<dbReference type="PANTHER" id="PTHR23012">
    <property type="entry name" value="RING/FYVE/PHD ZINC FINGER DOMAIN-CONTAINING"/>
    <property type="match status" value="1"/>
</dbReference>
<evidence type="ECO:0000256" key="2">
    <source>
        <dbReference type="ARBA" id="ARBA00022771"/>
    </source>
</evidence>
<dbReference type="InterPro" id="IPR022143">
    <property type="entry name" value="DUF3675"/>
</dbReference>
<evidence type="ECO:0000256" key="1">
    <source>
        <dbReference type="ARBA" id="ARBA00022723"/>
    </source>
</evidence>
<organism evidence="4">
    <name type="scientific">Aegilops tauschii</name>
    <name type="common">Tausch's goatgrass</name>
    <name type="synonym">Aegilops squarrosa</name>
    <dbReference type="NCBI Taxonomy" id="37682"/>
    <lineage>
        <taxon>Eukaryota</taxon>
        <taxon>Viridiplantae</taxon>
        <taxon>Streptophyta</taxon>
        <taxon>Embryophyta</taxon>
        <taxon>Tracheophyta</taxon>
        <taxon>Spermatophyta</taxon>
        <taxon>Magnoliopsida</taxon>
        <taxon>Liliopsida</taxon>
        <taxon>Poales</taxon>
        <taxon>Poaceae</taxon>
        <taxon>BOP clade</taxon>
        <taxon>Pooideae</taxon>
        <taxon>Triticodae</taxon>
        <taxon>Triticeae</taxon>
        <taxon>Triticinae</taxon>
        <taxon>Aegilops</taxon>
    </lineage>
</organism>
<sequence>MESPCGCSGSLKYAHRGCVQRWCDEKGSTVCEICLQNYEPGYTVAPKKTQVAHVAVTIRCRPSPLTLSLSLLVTGTGAGRGKSKEQMIIDRTADCTMPLQPCKPANESTRLLFTVVLLLRHLIALVTVGAANQYAFSLLTIYLLRASGILLPFYVLMRLISAVQHGQMQYRLQMLQEQRRNASRMHRVPGQGRQQHVILVV</sequence>
<reference evidence="4" key="1">
    <citation type="submission" date="2015-06" db="UniProtKB">
        <authorList>
            <consortium name="EnsemblPlants"/>
        </authorList>
    </citation>
    <scope>IDENTIFICATION</scope>
</reference>
<name>M8B9M3_AEGTA</name>
<dbReference type="InterPro" id="IPR011016">
    <property type="entry name" value="Znf_RING-CH"/>
</dbReference>
<dbReference type="Pfam" id="PF12906">
    <property type="entry name" value="RINGv"/>
    <property type="match status" value="1"/>
</dbReference>
<keyword evidence="3" id="KW-0862">Zinc</keyword>
<dbReference type="PANTHER" id="PTHR23012:SF180">
    <property type="entry name" value="RING_FYVE_PHD ZINC FINGER SUPERFAMILY PROTEIN"/>
    <property type="match status" value="1"/>
</dbReference>
<protein>
    <submittedName>
        <fullName evidence="4">Uncharacterized protein</fullName>
    </submittedName>
</protein>
<dbReference type="Pfam" id="PF12428">
    <property type="entry name" value="DUF3675"/>
    <property type="match status" value="1"/>
</dbReference>
<dbReference type="GO" id="GO:0016567">
    <property type="term" value="P:protein ubiquitination"/>
    <property type="evidence" value="ECO:0007669"/>
    <property type="project" value="TreeGrafter"/>
</dbReference>
<evidence type="ECO:0000256" key="3">
    <source>
        <dbReference type="ARBA" id="ARBA00022833"/>
    </source>
</evidence>